<comment type="caution">
    <text evidence="14">The sequence shown here is derived from an EMBL/GenBank/DDBJ whole genome shotgun (WGS) entry which is preliminary data.</text>
</comment>
<sequence>MALCSYPPHHQARLMQHDVTSLGFVKTYVYPALALFLVPLACLVFYEYVQSSYDQEFLDAAIAEINADATLTPEEKAQSIEGARNLPLSWLLVIDDPEVAVWRAQLPTEYLYYNLSLIWAIRISWFCILAGIGAFMLTGFMVILSLGSQWMQYYSLLLGWYTLRIFCTLEVIAQALLVFSLSFWIPAFFFNIFIVKLLFIIGFIGICAVGAVIAAIFKKVDNDFVIEGEEITREMAPALWYDLERLSNSMETAPPDHVIAGIDDNFFVTQMPVQVAGHEDQEPRTITGRTLFVSLSLLKKLPHQEADAVLLHELAHFSGNDTTYTQKIAPLLSRYGHYLQGLYDGGISRPVFYFAVMFRALYELSLGKLSRQREFRADRLASEKTSPESMAHALLRITAYSQYRHELEQEFFEAEEAHEQVNLSQRIDGGFQNFATAFVDKRDVGQLATAHPFDSHPPLQQRLEALGFRASADAMRDALYDDSLGPWFEKIDGAETLERAQWNQYEERFRQFHEQILAYRYIPSNETEQELVEKFFPPVERTAAKDRAVRFDFEKVVYEDWDQPLYYREIEGITLETEWGTRLDIVVKRDGKSKTLKLPVSKKQNEQQELIGTMEQYYGRAATAIAYQASLAQIDNPSPDESLSNETFSIE</sequence>
<comment type="subcellular location">
    <subcellularLocation>
        <location evidence="2">Cell membrane</location>
        <topology evidence="2">Multi-pass membrane protein</topology>
    </subcellularLocation>
</comment>
<dbReference type="CDD" id="cd07328">
    <property type="entry name" value="M48_Ste24p_like"/>
    <property type="match status" value="1"/>
</dbReference>
<evidence type="ECO:0000256" key="8">
    <source>
        <dbReference type="ARBA" id="ARBA00022833"/>
    </source>
</evidence>
<evidence type="ECO:0000256" key="5">
    <source>
        <dbReference type="ARBA" id="ARBA00022692"/>
    </source>
</evidence>
<evidence type="ECO:0000256" key="4">
    <source>
        <dbReference type="ARBA" id="ARBA00022670"/>
    </source>
</evidence>
<evidence type="ECO:0000256" key="6">
    <source>
        <dbReference type="ARBA" id="ARBA00022723"/>
    </source>
</evidence>
<evidence type="ECO:0000313" key="14">
    <source>
        <dbReference type="EMBL" id="PQO38725.1"/>
    </source>
</evidence>
<evidence type="ECO:0000256" key="3">
    <source>
        <dbReference type="ARBA" id="ARBA00022475"/>
    </source>
</evidence>
<keyword evidence="3" id="KW-1003">Cell membrane</keyword>
<reference evidence="14 15" key="1">
    <citation type="submission" date="2018-02" db="EMBL/GenBank/DDBJ databases">
        <title>Comparative genomes isolates from brazilian mangrove.</title>
        <authorList>
            <person name="Araujo J.E."/>
            <person name="Taketani R.G."/>
            <person name="Silva M.C.P."/>
            <person name="Loureco M.V."/>
            <person name="Andreote F.D."/>
        </authorList>
    </citation>
    <scope>NUCLEOTIDE SEQUENCE [LARGE SCALE GENOMIC DNA]</scope>
    <source>
        <strain evidence="14 15">HEX-2 MGV</strain>
    </source>
</reference>
<dbReference type="Gene3D" id="3.30.2010.10">
    <property type="entry name" value="Metalloproteases ('zincins'), catalytic domain"/>
    <property type="match status" value="1"/>
</dbReference>
<evidence type="ECO:0000256" key="7">
    <source>
        <dbReference type="ARBA" id="ARBA00022801"/>
    </source>
</evidence>
<keyword evidence="7" id="KW-0378">Hydrolase</keyword>
<proteinExistence type="predicted"/>
<evidence type="ECO:0000256" key="9">
    <source>
        <dbReference type="ARBA" id="ARBA00022989"/>
    </source>
</evidence>
<keyword evidence="6" id="KW-0479">Metal-binding</keyword>
<dbReference type="InterPro" id="IPR050083">
    <property type="entry name" value="HtpX_protease"/>
</dbReference>
<dbReference type="InterPro" id="IPR001915">
    <property type="entry name" value="Peptidase_M48"/>
</dbReference>
<dbReference type="GO" id="GO:0006508">
    <property type="term" value="P:proteolysis"/>
    <property type="evidence" value="ECO:0007669"/>
    <property type="project" value="UniProtKB-KW"/>
</dbReference>
<dbReference type="GO" id="GO:0004222">
    <property type="term" value="F:metalloendopeptidase activity"/>
    <property type="evidence" value="ECO:0007669"/>
    <property type="project" value="InterPro"/>
</dbReference>
<feature type="domain" description="Peptidase M48" evidence="13">
    <location>
        <begin position="288"/>
        <end position="466"/>
    </location>
</feature>
<keyword evidence="4" id="KW-0645">Protease</keyword>
<evidence type="ECO:0000313" key="15">
    <source>
        <dbReference type="Proteomes" id="UP000240009"/>
    </source>
</evidence>
<feature type="transmembrane region" description="Helical" evidence="12">
    <location>
        <begin position="158"/>
        <end position="185"/>
    </location>
</feature>
<keyword evidence="5 12" id="KW-0812">Transmembrane</keyword>
<dbReference type="Pfam" id="PF01435">
    <property type="entry name" value="Peptidase_M48"/>
    <property type="match status" value="1"/>
</dbReference>
<dbReference type="GO" id="GO:0005886">
    <property type="term" value="C:plasma membrane"/>
    <property type="evidence" value="ECO:0007669"/>
    <property type="project" value="UniProtKB-SubCell"/>
</dbReference>
<name>A0A2S8G2Q3_9BACT</name>
<feature type="transmembrane region" description="Helical" evidence="12">
    <location>
        <begin position="28"/>
        <end position="49"/>
    </location>
</feature>
<evidence type="ECO:0000256" key="11">
    <source>
        <dbReference type="ARBA" id="ARBA00023136"/>
    </source>
</evidence>
<feature type="transmembrane region" description="Helical" evidence="12">
    <location>
        <begin position="197"/>
        <end position="217"/>
    </location>
</feature>
<dbReference type="Proteomes" id="UP000240009">
    <property type="component" value="Unassembled WGS sequence"/>
</dbReference>
<gene>
    <name evidence="14" type="ORF">C5Y96_02260</name>
</gene>
<keyword evidence="9 12" id="KW-1133">Transmembrane helix</keyword>
<dbReference type="PANTHER" id="PTHR43221:SF1">
    <property type="entry name" value="PROTEASE HTPX"/>
    <property type="match status" value="1"/>
</dbReference>
<dbReference type="EMBL" id="PUIA01000016">
    <property type="protein sequence ID" value="PQO38725.1"/>
    <property type="molecule type" value="Genomic_DNA"/>
</dbReference>
<evidence type="ECO:0000259" key="13">
    <source>
        <dbReference type="Pfam" id="PF01435"/>
    </source>
</evidence>
<dbReference type="AlphaFoldDB" id="A0A2S8G2Q3"/>
<dbReference type="GO" id="GO:0046872">
    <property type="term" value="F:metal ion binding"/>
    <property type="evidence" value="ECO:0007669"/>
    <property type="project" value="UniProtKB-KW"/>
</dbReference>
<keyword evidence="10" id="KW-0482">Metalloprotease</keyword>
<dbReference type="PANTHER" id="PTHR43221">
    <property type="entry name" value="PROTEASE HTPX"/>
    <property type="match status" value="1"/>
</dbReference>
<evidence type="ECO:0000256" key="12">
    <source>
        <dbReference type="SAM" id="Phobius"/>
    </source>
</evidence>
<protein>
    <recommendedName>
        <fullName evidence="13">Peptidase M48 domain-containing protein</fullName>
    </recommendedName>
</protein>
<feature type="transmembrane region" description="Helical" evidence="12">
    <location>
        <begin position="123"/>
        <end position="146"/>
    </location>
</feature>
<keyword evidence="8" id="KW-0862">Zinc</keyword>
<accession>A0A2S8G2Q3</accession>
<evidence type="ECO:0000256" key="2">
    <source>
        <dbReference type="ARBA" id="ARBA00004651"/>
    </source>
</evidence>
<keyword evidence="11 12" id="KW-0472">Membrane</keyword>
<organism evidence="14 15">
    <name type="scientific">Blastopirellula marina</name>
    <dbReference type="NCBI Taxonomy" id="124"/>
    <lineage>
        <taxon>Bacteria</taxon>
        <taxon>Pseudomonadati</taxon>
        <taxon>Planctomycetota</taxon>
        <taxon>Planctomycetia</taxon>
        <taxon>Pirellulales</taxon>
        <taxon>Pirellulaceae</taxon>
        <taxon>Blastopirellula</taxon>
    </lineage>
</organism>
<evidence type="ECO:0000256" key="1">
    <source>
        <dbReference type="ARBA" id="ARBA00001947"/>
    </source>
</evidence>
<comment type="cofactor">
    <cofactor evidence="1">
        <name>Zn(2+)</name>
        <dbReference type="ChEBI" id="CHEBI:29105"/>
    </cofactor>
</comment>
<evidence type="ECO:0000256" key="10">
    <source>
        <dbReference type="ARBA" id="ARBA00023049"/>
    </source>
</evidence>